<feature type="domain" description="Metaxin glutathione S-transferase" evidence="10">
    <location>
        <begin position="214"/>
        <end position="277"/>
    </location>
</feature>
<evidence type="ECO:0000256" key="7">
    <source>
        <dbReference type="ARBA" id="ARBA00023136"/>
    </source>
</evidence>
<evidence type="ECO:0000313" key="12">
    <source>
        <dbReference type="Proteomes" id="UP000799539"/>
    </source>
</evidence>
<proteinExistence type="inferred from homology"/>
<keyword evidence="7" id="KW-0472">Membrane</keyword>
<dbReference type="Pfam" id="PF10568">
    <property type="entry name" value="Tom37"/>
    <property type="match status" value="1"/>
</dbReference>
<name>A0A6A6FFN6_9PEZI</name>
<feature type="domain" description="Mitochondrial outer membrane transport complex Sam37/metaxin N-terminal" evidence="9">
    <location>
        <begin position="19"/>
        <end position="135"/>
    </location>
</feature>
<sequence>MKLFILGPAFGLPSINAQCIAAVALLQLYAPRDYELIPTHDESHPLPYLIDGTARLSGLNNIARHLGEKRLVQDGLNSQQTADAAAITSFIEHNAQILLDISLYVGFENYRLATRPAYSQILPWHANYTLPPRERNAARLRTDHLGISSIDVDNVHEDMSNRPEGFDGVGKEQKFEAATQKRASLLLGGKETLRTLLQRSEHAAIFKLNALADNFLEPLQDMLGDKTYLLDTDGPTAVDCIVAAYLGLMLFPKLPQDWLATTMRRRYKRLAAYTERLHRHLALAANANDLLVVKHCGTREEAVAFREAHKVVLPWSTASPPTVFEELRTFAMGLWNQIPILGQPTKLYLRNAKWHSFFYRNLQTLVLTAATAFAAGSFLSVYTGLVEWPHGQAVHIFGRKRMSDFGHLGAALA</sequence>
<evidence type="ECO:0000256" key="5">
    <source>
        <dbReference type="ARBA" id="ARBA00022927"/>
    </source>
</evidence>
<evidence type="ECO:0008006" key="13">
    <source>
        <dbReference type="Google" id="ProtNLM"/>
    </source>
</evidence>
<gene>
    <name evidence="11" type="ORF">CERZMDRAFT_26171</name>
</gene>
<dbReference type="EMBL" id="ML992673">
    <property type="protein sequence ID" value="KAF2212250.1"/>
    <property type="molecule type" value="Genomic_DNA"/>
</dbReference>
<evidence type="ECO:0000256" key="3">
    <source>
        <dbReference type="ARBA" id="ARBA00022448"/>
    </source>
</evidence>
<dbReference type="SUPFAM" id="SSF47616">
    <property type="entry name" value="GST C-terminal domain-like"/>
    <property type="match status" value="1"/>
</dbReference>
<keyword evidence="6" id="KW-0496">Mitochondrion</keyword>
<feature type="non-terminal residue" evidence="11">
    <location>
        <position position="413"/>
    </location>
</feature>
<evidence type="ECO:0000259" key="10">
    <source>
        <dbReference type="Pfam" id="PF17171"/>
    </source>
</evidence>
<dbReference type="InterPro" id="IPR036282">
    <property type="entry name" value="Glutathione-S-Trfase_C_sf"/>
</dbReference>
<dbReference type="GO" id="GO:0007005">
    <property type="term" value="P:mitochondrion organization"/>
    <property type="evidence" value="ECO:0007669"/>
    <property type="project" value="TreeGrafter"/>
</dbReference>
<evidence type="ECO:0000259" key="9">
    <source>
        <dbReference type="Pfam" id="PF10568"/>
    </source>
</evidence>
<dbReference type="Pfam" id="PF17171">
    <property type="entry name" value="GST_C_6"/>
    <property type="match status" value="1"/>
</dbReference>
<organism evidence="11 12">
    <name type="scientific">Cercospora zeae-maydis SCOH1-5</name>
    <dbReference type="NCBI Taxonomy" id="717836"/>
    <lineage>
        <taxon>Eukaryota</taxon>
        <taxon>Fungi</taxon>
        <taxon>Dikarya</taxon>
        <taxon>Ascomycota</taxon>
        <taxon>Pezizomycotina</taxon>
        <taxon>Dothideomycetes</taxon>
        <taxon>Dothideomycetidae</taxon>
        <taxon>Mycosphaerellales</taxon>
        <taxon>Mycosphaerellaceae</taxon>
        <taxon>Cercospora</taxon>
    </lineage>
</organism>
<protein>
    <recommendedName>
        <fullName evidence="13">Mitochondrial outer membrane transport complex Sam37/metaxin N-terminal domain-containing protein</fullName>
    </recommendedName>
</protein>
<dbReference type="Proteomes" id="UP000799539">
    <property type="component" value="Unassembled WGS sequence"/>
</dbReference>
<evidence type="ECO:0000256" key="4">
    <source>
        <dbReference type="ARBA" id="ARBA00022787"/>
    </source>
</evidence>
<evidence type="ECO:0000256" key="6">
    <source>
        <dbReference type="ARBA" id="ARBA00023128"/>
    </source>
</evidence>
<evidence type="ECO:0000256" key="2">
    <source>
        <dbReference type="ARBA" id="ARBA00009170"/>
    </source>
</evidence>
<keyword evidence="4" id="KW-1000">Mitochondrion outer membrane</keyword>
<dbReference type="GO" id="GO:0001401">
    <property type="term" value="C:SAM complex"/>
    <property type="evidence" value="ECO:0007669"/>
    <property type="project" value="InterPro"/>
</dbReference>
<feature type="chain" id="PRO_5025596859" description="Mitochondrial outer membrane transport complex Sam37/metaxin N-terminal domain-containing protein" evidence="8">
    <location>
        <begin position="18"/>
        <end position="413"/>
    </location>
</feature>
<dbReference type="PANTHER" id="PTHR12289">
    <property type="entry name" value="METAXIN RELATED"/>
    <property type="match status" value="1"/>
</dbReference>
<dbReference type="GO" id="GO:0015031">
    <property type="term" value="P:protein transport"/>
    <property type="evidence" value="ECO:0007669"/>
    <property type="project" value="UniProtKB-KW"/>
</dbReference>
<feature type="signal peptide" evidence="8">
    <location>
        <begin position="1"/>
        <end position="17"/>
    </location>
</feature>
<keyword evidence="8" id="KW-0732">Signal</keyword>
<dbReference type="PANTHER" id="PTHR12289:SF41">
    <property type="entry name" value="FAILED AXON CONNECTIONS-RELATED"/>
    <property type="match status" value="1"/>
</dbReference>
<dbReference type="InterPro" id="IPR019564">
    <property type="entry name" value="Sam37/metaxin_N"/>
</dbReference>
<dbReference type="OrthoDB" id="5835136at2759"/>
<reference evidence="11" key="1">
    <citation type="journal article" date="2020" name="Stud. Mycol.">
        <title>101 Dothideomycetes genomes: a test case for predicting lifestyles and emergence of pathogens.</title>
        <authorList>
            <person name="Haridas S."/>
            <person name="Albert R."/>
            <person name="Binder M."/>
            <person name="Bloem J."/>
            <person name="Labutti K."/>
            <person name="Salamov A."/>
            <person name="Andreopoulos B."/>
            <person name="Baker S."/>
            <person name="Barry K."/>
            <person name="Bills G."/>
            <person name="Bluhm B."/>
            <person name="Cannon C."/>
            <person name="Castanera R."/>
            <person name="Culley D."/>
            <person name="Daum C."/>
            <person name="Ezra D."/>
            <person name="Gonzalez J."/>
            <person name="Henrissat B."/>
            <person name="Kuo A."/>
            <person name="Liang C."/>
            <person name="Lipzen A."/>
            <person name="Lutzoni F."/>
            <person name="Magnuson J."/>
            <person name="Mondo S."/>
            <person name="Nolan M."/>
            <person name="Ohm R."/>
            <person name="Pangilinan J."/>
            <person name="Park H.-J."/>
            <person name="Ramirez L."/>
            <person name="Alfaro M."/>
            <person name="Sun H."/>
            <person name="Tritt A."/>
            <person name="Yoshinaga Y."/>
            <person name="Zwiers L.-H."/>
            <person name="Turgeon B."/>
            <person name="Goodwin S."/>
            <person name="Spatafora J."/>
            <person name="Crous P."/>
            <person name="Grigoriev I."/>
        </authorList>
    </citation>
    <scope>NUCLEOTIDE SEQUENCE</scope>
    <source>
        <strain evidence="11">SCOH1-5</strain>
    </source>
</reference>
<comment type="similarity">
    <text evidence="2">Belongs to the metaxin family.</text>
</comment>
<evidence type="ECO:0000256" key="8">
    <source>
        <dbReference type="SAM" id="SignalP"/>
    </source>
</evidence>
<evidence type="ECO:0000256" key="1">
    <source>
        <dbReference type="ARBA" id="ARBA00004294"/>
    </source>
</evidence>
<dbReference type="AlphaFoldDB" id="A0A6A6FFN6"/>
<comment type="subcellular location">
    <subcellularLocation>
        <location evidence="1">Mitochondrion outer membrane</location>
    </subcellularLocation>
</comment>
<accession>A0A6A6FFN6</accession>
<dbReference type="InterPro" id="IPR033468">
    <property type="entry name" value="Metaxin_GST"/>
</dbReference>
<keyword evidence="5" id="KW-0653">Protein transport</keyword>
<keyword evidence="3" id="KW-0813">Transport</keyword>
<evidence type="ECO:0000313" key="11">
    <source>
        <dbReference type="EMBL" id="KAF2212250.1"/>
    </source>
</evidence>
<keyword evidence="12" id="KW-1185">Reference proteome</keyword>
<dbReference type="InterPro" id="IPR050931">
    <property type="entry name" value="Mito_Protein_Transport_Metaxin"/>
</dbReference>